<dbReference type="RefSeq" id="WP_015722877.1">
    <property type="nucleotide sequence ID" value="NC_014972.1"/>
</dbReference>
<accession>A0A7U4DMU1</accession>
<dbReference type="InterPro" id="IPR025359">
    <property type="entry name" value="SduA_C"/>
</dbReference>
<evidence type="ECO:0000313" key="3">
    <source>
        <dbReference type="EMBL" id="ADW16329.1"/>
    </source>
</evidence>
<organism evidence="3 4">
    <name type="scientific">Desulfobulbus propionicus (strain ATCC 33891 / DSM 2032 / VKM B-1956 / 1pr3)</name>
    <dbReference type="NCBI Taxonomy" id="577650"/>
    <lineage>
        <taxon>Bacteria</taxon>
        <taxon>Pseudomonadati</taxon>
        <taxon>Thermodesulfobacteriota</taxon>
        <taxon>Desulfobulbia</taxon>
        <taxon>Desulfobulbales</taxon>
        <taxon>Desulfobulbaceae</taxon>
        <taxon>Desulfobulbus</taxon>
    </lineage>
</organism>
<protein>
    <recommendedName>
        <fullName evidence="2">Shedu protein SduA C-terminal domain-containing protein</fullName>
    </recommendedName>
</protein>
<dbReference type="EMBL" id="CP002364">
    <property type="protein sequence ID" value="ADW16329.1"/>
    <property type="molecule type" value="Genomic_DNA"/>
</dbReference>
<feature type="compositionally biased region" description="Basic and acidic residues" evidence="1">
    <location>
        <begin position="12"/>
        <end position="23"/>
    </location>
</feature>
<dbReference type="Pfam" id="PF14082">
    <property type="entry name" value="SduA_C"/>
    <property type="match status" value="1"/>
</dbReference>
<feature type="domain" description="Shedu protein SduA C-terminal" evidence="2">
    <location>
        <begin position="228"/>
        <end position="368"/>
    </location>
</feature>
<name>A0A7U4DMU1_DESPD</name>
<gene>
    <name evidence="3" type="ordered locus">Despr_0138</name>
</gene>
<evidence type="ECO:0000313" key="4">
    <source>
        <dbReference type="Proteomes" id="UP000006365"/>
    </source>
</evidence>
<dbReference type="KEGG" id="dpr:Despr_0138"/>
<keyword evidence="4" id="KW-1185">Reference proteome</keyword>
<reference evidence="3 4" key="1">
    <citation type="journal article" date="2011" name="Stand. Genomic Sci.">
        <title>Complete genome sequence of Desulfobulbus propionicus type strain (1pr3).</title>
        <authorList>
            <person name="Pagani I."/>
            <person name="Lapidus A."/>
            <person name="Nolan M."/>
            <person name="Lucas S."/>
            <person name="Hammon N."/>
            <person name="Deshpande S."/>
            <person name="Cheng J.F."/>
            <person name="Chertkov O."/>
            <person name="Davenport K."/>
            <person name="Tapia R."/>
            <person name="Han C."/>
            <person name="Goodwin L."/>
            <person name="Pitluck S."/>
            <person name="Liolios K."/>
            <person name="Mavromatis K."/>
            <person name="Ivanova N."/>
            <person name="Mikhailova N."/>
            <person name="Pati A."/>
            <person name="Chen A."/>
            <person name="Palaniappan K."/>
            <person name="Land M."/>
            <person name="Hauser L."/>
            <person name="Chang Y.J."/>
            <person name="Jeffries C.D."/>
            <person name="Detter J.C."/>
            <person name="Brambilla E."/>
            <person name="Kannan K.P."/>
            <person name="Djao O.D."/>
            <person name="Rohde M."/>
            <person name="Pukall R."/>
            <person name="Spring S."/>
            <person name="Goker M."/>
            <person name="Sikorski J."/>
            <person name="Woyke T."/>
            <person name="Bristow J."/>
            <person name="Eisen J.A."/>
            <person name="Markowitz V."/>
            <person name="Hugenholtz P."/>
            <person name="Kyrpides N.C."/>
            <person name="Klenk H.P."/>
        </authorList>
    </citation>
    <scope>NUCLEOTIDE SEQUENCE [LARGE SCALE GENOMIC DNA]</scope>
    <source>
        <strain evidence="4">ATCC 33891 / DSM 2032 / 1pr3</strain>
    </source>
</reference>
<evidence type="ECO:0000259" key="2">
    <source>
        <dbReference type="Pfam" id="PF14082"/>
    </source>
</evidence>
<feature type="region of interest" description="Disordered" evidence="1">
    <location>
        <begin position="1"/>
        <end position="23"/>
    </location>
</feature>
<dbReference type="AlphaFoldDB" id="A0A7U4DMU1"/>
<dbReference type="Proteomes" id="UP000006365">
    <property type="component" value="Chromosome"/>
</dbReference>
<evidence type="ECO:0000256" key="1">
    <source>
        <dbReference type="SAM" id="MobiDB-lite"/>
    </source>
</evidence>
<sequence>MPTDHAGNITKKTSESEKNPEDRIEKLDLSKWKEKERQFVLDLADVLTNPSPKRILEHVDLARRAPSGIYDDFYLEMPSIYSLVIYGETGIRELLELGLEGEYWVPHILISVALSRWNEICGILRFTQAYLEDDAYENLQNSVTSLSTQQHLPAYAESALTSIVHAFLSDPEQRHKLVAIFMSSKMAKRGDDGPSGIDIVLKAISRGTLRISEPICDELESLIAKNRPESECQQFFEKNPALIDPLASSIVDRQYLGAEWKTDFVIRRLDDEYIFVEIEKPQDQPCTGYPHPSGALSHAIGQILNWFVWIEDNIAYAQSHGFPGIHTPKGVVVIGRKAGMNSTQLRVLKSFNDNLYPRINIMTYDDVLLNARNILHNLTDGL</sequence>
<proteinExistence type="predicted"/>